<dbReference type="PANTHER" id="PTHR45825">
    <property type="entry name" value="GRANULE-BOUND STARCH SYNTHASE 1, CHLOROPLASTIC/AMYLOPLASTIC"/>
    <property type="match status" value="1"/>
</dbReference>
<dbReference type="NCBIfam" id="TIGR02095">
    <property type="entry name" value="glgA"/>
    <property type="match status" value="1"/>
</dbReference>
<dbReference type="EC" id="2.4.1.21" evidence="5 11"/>
<comment type="similarity">
    <text evidence="4 11">Belongs to the glycosyltransferase 1 family. Bacterial/plant glycogen synthase subfamily.</text>
</comment>
<dbReference type="Pfam" id="PF00534">
    <property type="entry name" value="Glycos_transf_1"/>
    <property type="match status" value="1"/>
</dbReference>
<dbReference type="GO" id="GO:0004373">
    <property type="term" value="F:alpha-1,4-glucan glucosyltransferase (UDP-glucose donor) activity"/>
    <property type="evidence" value="ECO:0007669"/>
    <property type="project" value="InterPro"/>
</dbReference>
<dbReference type="NCBIfam" id="NF001899">
    <property type="entry name" value="PRK00654.1-2"/>
    <property type="match status" value="1"/>
</dbReference>
<evidence type="ECO:0000256" key="8">
    <source>
        <dbReference type="ARBA" id="ARBA00022679"/>
    </source>
</evidence>
<keyword evidence="7 11" id="KW-0328">Glycosyltransferase</keyword>
<dbReference type="FunFam" id="3.40.50.2000:FF:000011">
    <property type="entry name" value="Glycogen synthase"/>
    <property type="match status" value="1"/>
</dbReference>
<comment type="function">
    <text evidence="2 11">Synthesizes alpha-1,4-glucan chains using ADP-glucose.</text>
</comment>
<evidence type="ECO:0000256" key="7">
    <source>
        <dbReference type="ARBA" id="ARBA00022676"/>
    </source>
</evidence>
<dbReference type="AlphaFoldDB" id="A0A6P2SBH6"/>
<protein>
    <recommendedName>
        <fullName evidence="6 11">Glycogen synthase</fullName>
        <ecNumber evidence="5 11">2.4.1.21</ecNumber>
    </recommendedName>
    <alternativeName>
        <fullName evidence="10 11">Starch [bacterial glycogen] synthase</fullName>
    </alternativeName>
</protein>
<evidence type="ECO:0000256" key="10">
    <source>
        <dbReference type="ARBA" id="ARBA00031722"/>
    </source>
</evidence>
<comment type="catalytic activity">
    <reaction evidence="1 11">
        <text>[(1-&gt;4)-alpha-D-glucosyl](n) + ADP-alpha-D-glucose = [(1-&gt;4)-alpha-D-glucosyl](n+1) + ADP + H(+)</text>
        <dbReference type="Rhea" id="RHEA:18189"/>
        <dbReference type="Rhea" id="RHEA-COMP:9584"/>
        <dbReference type="Rhea" id="RHEA-COMP:9587"/>
        <dbReference type="ChEBI" id="CHEBI:15378"/>
        <dbReference type="ChEBI" id="CHEBI:15444"/>
        <dbReference type="ChEBI" id="CHEBI:57498"/>
        <dbReference type="ChEBI" id="CHEBI:456216"/>
        <dbReference type="EC" id="2.4.1.21"/>
    </reaction>
</comment>
<comment type="pathway">
    <text evidence="3 11">Glycan biosynthesis; glycogen biosynthesis.</text>
</comment>
<dbReference type="InterPro" id="IPR001296">
    <property type="entry name" value="Glyco_trans_1"/>
</dbReference>
<evidence type="ECO:0000256" key="3">
    <source>
        <dbReference type="ARBA" id="ARBA00004964"/>
    </source>
</evidence>
<feature type="binding site" evidence="11">
    <location>
        <position position="20"/>
    </location>
    <ligand>
        <name>ADP-alpha-D-glucose</name>
        <dbReference type="ChEBI" id="CHEBI:57498"/>
    </ligand>
</feature>
<dbReference type="SUPFAM" id="SSF53756">
    <property type="entry name" value="UDP-Glycosyltransferase/glycogen phosphorylase"/>
    <property type="match status" value="1"/>
</dbReference>
<evidence type="ECO:0000256" key="6">
    <source>
        <dbReference type="ARBA" id="ARBA00019935"/>
    </source>
</evidence>
<evidence type="ECO:0000256" key="5">
    <source>
        <dbReference type="ARBA" id="ARBA00012588"/>
    </source>
</evidence>
<feature type="domain" description="Starch synthase catalytic" evidence="13">
    <location>
        <begin position="7"/>
        <end position="248"/>
    </location>
</feature>
<evidence type="ECO:0000256" key="9">
    <source>
        <dbReference type="ARBA" id="ARBA00023056"/>
    </source>
</evidence>
<dbReference type="PANTHER" id="PTHR45825:SF11">
    <property type="entry name" value="ALPHA AMYLASE DOMAIN-CONTAINING PROTEIN"/>
    <property type="match status" value="1"/>
</dbReference>
<evidence type="ECO:0000313" key="15">
    <source>
        <dbReference type="Proteomes" id="UP000494218"/>
    </source>
</evidence>
<dbReference type="GO" id="GO:0009011">
    <property type="term" value="F:alpha-1,4-glucan glucosyltransferase (ADP-glucose donor) activity"/>
    <property type="evidence" value="ECO:0007669"/>
    <property type="project" value="UniProtKB-UniRule"/>
</dbReference>
<sequence>MNEMLMRVLHVCAEVFPLLKTGGLADVTAALPRELRALGWDARLLMPGFPSVRDGICQVSLVARLGERFGAGAVSLYYGTLPANDIGVYFIDAPGLYDRAGSPYGAEHDGPYLDNHKRFALLGWVAARIAAGLDVTWRPRIVHCHDWHAGLAPAYLRADTLNTGSLTAHSVFTIHNLAYQGVFPAHLFPDTELSPSFFDIEGVEFHGQYSFLKAGLYYADKITTVSPTYANEIQHAEQGCGLEGLLRHRAGDLRGILNGVDETIWSPASDTHLDAHYDETSLRGKVECKRALQKATGLALREDALLFGVVSRLAEQKGLHLLLDALPEIVTRGGQFLLLGSGDAELEQAFVRMADAHPSAVAVMIGYDEHMSHRIMAGSDVVMVPSRFEPCGLTQMFGLRYGALPLVRRVGGLADTVVDCSLENLADGSATGFVFDAFDNVALGAAVRRAFALYARREDWLLVQQRAMRMRFDWHHAAVAITDVYRQLVEIPVSQTGQAT</sequence>
<evidence type="ECO:0000256" key="11">
    <source>
        <dbReference type="HAMAP-Rule" id="MF_00484"/>
    </source>
</evidence>
<name>A0A6P2SBH6_BURL3</name>
<reference evidence="14 15" key="1">
    <citation type="submission" date="2019-09" db="EMBL/GenBank/DDBJ databases">
        <authorList>
            <person name="Depoorter E."/>
        </authorList>
    </citation>
    <scope>NUCLEOTIDE SEQUENCE [LARGE SCALE GENOMIC DNA]</scope>
    <source>
        <strain evidence="14">LMG 23254</strain>
    </source>
</reference>
<dbReference type="HAMAP" id="MF_00484">
    <property type="entry name" value="Glycogen_synth"/>
    <property type="match status" value="1"/>
</dbReference>
<accession>A0A6P2SBH6</accession>
<organism evidence="14 15">
    <name type="scientific">Burkholderia lata (strain ATCC 17760 / DSM 23089 / LMG 22485 / NCIMB 9086 / R18194 / 383)</name>
    <dbReference type="NCBI Taxonomy" id="482957"/>
    <lineage>
        <taxon>Bacteria</taxon>
        <taxon>Pseudomonadati</taxon>
        <taxon>Pseudomonadota</taxon>
        <taxon>Betaproteobacteria</taxon>
        <taxon>Burkholderiales</taxon>
        <taxon>Burkholderiaceae</taxon>
        <taxon>Burkholderia</taxon>
        <taxon>Burkholderia cepacia complex</taxon>
    </lineage>
</organism>
<dbReference type="EMBL" id="CABVPW010000059">
    <property type="protein sequence ID" value="VWC47338.1"/>
    <property type="molecule type" value="Genomic_DNA"/>
</dbReference>
<dbReference type="Pfam" id="PF08323">
    <property type="entry name" value="Glyco_transf_5"/>
    <property type="match status" value="1"/>
</dbReference>
<evidence type="ECO:0000313" key="14">
    <source>
        <dbReference type="EMBL" id="VWC47338.1"/>
    </source>
</evidence>
<dbReference type="GO" id="GO:0005978">
    <property type="term" value="P:glycogen biosynthetic process"/>
    <property type="evidence" value="ECO:0007669"/>
    <property type="project" value="UniProtKB-UniRule"/>
</dbReference>
<dbReference type="UniPathway" id="UPA00164"/>
<dbReference type="GO" id="GO:0005829">
    <property type="term" value="C:cytosol"/>
    <property type="evidence" value="ECO:0007669"/>
    <property type="project" value="TreeGrafter"/>
</dbReference>
<feature type="domain" description="Glycosyl transferase family 1" evidence="12">
    <location>
        <begin position="299"/>
        <end position="460"/>
    </location>
</feature>
<keyword evidence="9 11" id="KW-0320">Glycogen biosynthesis</keyword>
<dbReference type="Gene3D" id="3.40.50.2000">
    <property type="entry name" value="Glycogen Phosphorylase B"/>
    <property type="match status" value="2"/>
</dbReference>
<dbReference type="InterPro" id="IPR013534">
    <property type="entry name" value="Starch_synth_cat_dom"/>
</dbReference>
<keyword evidence="8 11" id="KW-0808">Transferase</keyword>
<evidence type="ECO:0000256" key="4">
    <source>
        <dbReference type="ARBA" id="ARBA00010281"/>
    </source>
</evidence>
<dbReference type="Proteomes" id="UP000494218">
    <property type="component" value="Unassembled WGS sequence"/>
</dbReference>
<evidence type="ECO:0000256" key="2">
    <source>
        <dbReference type="ARBA" id="ARBA00002764"/>
    </source>
</evidence>
<evidence type="ECO:0000259" key="12">
    <source>
        <dbReference type="Pfam" id="PF00534"/>
    </source>
</evidence>
<gene>
    <name evidence="11" type="primary">glgA</name>
    <name evidence="14" type="ORF">BLA23254_07468</name>
</gene>
<dbReference type="CDD" id="cd03791">
    <property type="entry name" value="GT5_Glycogen_synthase_DULL1-like"/>
    <property type="match status" value="1"/>
</dbReference>
<evidence type="ECO:0000259" key="13">
    <source>
        <dbReference type="Pfam" id="PF08323"/>
    </source>
</evidence>
<evidence type="ECO:0000256" key="1">
    <source>
        <dbReference type="ARBA" id="ARBA00001478"/>
    </source>
</evidence>
<dbReference type="InterPro" id="IPR011835">
    <property type="entry name" value="GS/SS"/>
</dbReference>
<proteinExistence type="inferred from homology"/>